<evidence type="ECO:0000256" key="1">
    <source>
        <dbReference type="ARBA" id="ARBA00022729"/>
    </source>
</evidence>
<evidence type="ECO:0000313" key="4">
    <source>
        <dbReference type="Proteomes" id="UP000219193"/>
    </source>
</evidence>
<dbReference type="NCBIfam" id="TIGR04183">
    <property type="entry name" value="Por_Secre_tail"/>
    <property type="match status" value="1"/>
</dbReference>
<gene>
    <name evidence="3" type="ORF">SAMN06296241_1580</name>
</gene>
<dbReference type="RefSeq" id="WP_097055840.1">
    <property type="nucleotide sequence ID" value="NZ_OCMF01000002.1"/>
</dbReference>
<name>A0A285X3W7_9FLAO</name>
<reference evidence="4" key="1">
    <citation type="submission" date="2017-09" db="EMBL/GenBank/DDBJ databases">
        <authorList>
            <person name="Varghese N."/>
            <person name="Submissions S."/>
        </authorList>
    </citation>
    <scope>NUCLEOTIDE SEQUENCE [LARGE SCALE GENOMIC DNA]</scope>
    <source>
        <strain evidence="4">CGMCC 1.12641</strain>
    </source>
</reference>
<dbReference type="Proteomes" id="UP000219193">
    <property type="component" value="Unassembled WGS sequence"/>
</dbReference>
<protein>
    <submittedName>
        <fullName evidence="3">Por secretion system C-terminal sorting domain-containing protein</fullName>
    </submittedName>
</protein>
<proteinExistence type="predicted"/>
<keyword evidence="4" id="KW-1185">Reference proteome</keyword>
<feature type="chain" id="PRO_5012628663" evidence="2">
    <location>
        <begin position="20"/>
        <end position="611"/>
    </location>
</feature>
<accession>A0A285X3W7</accession>
<feature type="signal peptide" evidence="2">
    <location>
        <begin position="1"/>
        <end position="19"/>
    </location>
</feature>
<evidence type="ECO:0000256" key="2">
    <source>
        <dbReference type="SAM" id="SignalP"/>
    </source>
</evidence>
<dbReference type="EMBL" id="OCMF01000002">
    <property type="protein sequence ID" value="SOC80037.1"/>
    <property type="molecule type" value="Genomic_DNA"/>
</dbReference>
<sequence>MRGYLIITALLFALQNSFAQLSVTPSKDGIKSNYLFVREDLLFVQKNIHLVKNQAVGSEASIYLRKNAQLLQGEGSYAMNSGNGSISIFQRGSTNAYDYNYWSAPVGAPENGLFGTSLLHTPQAEIKSNPAQQTSALNGAANPLTIATRWIYTFTGDSYSNWNFVGGNTAIPPGHGFTMKGTDGMDGTLAEGEVNNPGNAQRYDFRGKPNSGVIEVPVTAGNFVLVGNPYPSALDLSIFLLENSGAGTLKTHCYSDLERHNVTTGIAYFWDSKENGSSHYLEDYIGGYGAYSPVDPCTTGVYEAPIFKKVGTGEEEGRGRHFNPRYLQVGRGFMLQGAETGKVIFRNAHRSFQKEEGSAKDKLSEAAHKKHSIGQAPLVIPKIQLKISVNDEYERKLTVAFWNEATAEIDAGMDAEAFEIAPTDVGWLQDESSYVIDVRPHDPSAEIPLFLKVETQQSKITFSEGFSENIDINNLFILDTQTNDYFSIKEEGYTLELQPGTFHGRFKLAFAEKVPQEQLPQVFFEEEAIPVKFEIVQNNKLGELEIIGNDHFPVKSVGIFDMQGKRMLYRTNFDNSRSISIATGHWANAVYIVKVTGTDNKKITKKISVYN</sequence>
<evidence type="ECO:0000313" key="3">
    <source>
        <dbReference type="EMBL" id="SOC80037.1"/>
    </source>
</evidence>
<dbReference type="AlphaFoldDB" id="A0A285X3W7"/>
<organism evidence="3 4">
    <name type="scientific">Salinimicrobium sediminis</name>
    <dbReference type="NCBI Taxonomy" id="1343891"/>
    <lineage>
        <taxon>Bacteria</taxon>
        <taxon>Pseudomonadati</taxon>
        <taxon>Bacteroidota</taxon>
        <taxon>Flavobacteriia</taxon>
        <taxon>Flavobacteriales</taxon>
        <taxon>Flavobacteriaceae</taxon>
        <taxon>Salinimicrobium</taxon>
    </lineage>
</organism>
<dbReference type="OrthoDB" id="2582440at2"/>
<dbReference type="InterPro" id="IPR026444">
    <property type="entry name" value="Secre_tail"/>
</dbReference>
<keyword evidence="1 2" id="KW-0732">Signal</keyword>